<protein>
    <submittedName>
        <fullName evidence="1">Uncharacterized protein</fullName>
    </submittedName>
</protein>
<sequence>MLNYSDNELILNTYFSKIKAVAAKLLGDAADGVTGDSPVDKLGTSIFLFFYAATFCGNMTGVCIVQDNSDSTDDTGDSFRV</sequence>
<gene>
    <name evidence="1" type="ORF">OCTVUL_1B006003</name>
</gene>
<evidence type="ECO:0000313" key="2">
    <source>
        <dbReference type="Proteomes" id="UP001162480"/>
    </source>
</evidence>
<dbReference type="AlphaFoldDB" id="A0AA36B7T7"/>
<dbReference type="EMBL" id="OX597823">
    <property type="protein sequence ID" value="CAI9729460.1"/>
    <property type="molecule type" value="Genomic_DNA"/>
</dbReference>
<accession>A0AA36B7T7</accession>
<name>A0AA36B7T7_OCTVU</name>
<keyword evidence="2" id="KW-1185">Reference proteome</keyword>
<dbReference type="Proteomes" id="UP001162480">
    <property type="component" value="Chromosome 10"/>
</dbReference>
<evidence type="ECO:0000313" key="1">
    <source>
        <dbReference type="EMBL" id="CAI9729460.1"/>
    </source>
</evidence>
<proteinExistence type="predicted"/>
<reference evidence="1" key="1">
    <citation type="submission" date="2023-08" db="EMBL/GenBank/DDBJ databases">
        <authorList>
            <person name="Alioto T."/>
            <person name="Alioto T."/>
            <person name="Gomez Garrido J."/>
        </authorList>
    </citation>
    <scope>NUCLEOTIDE SEQUENCE</scope>
</reference>
<organism evidence="1 2">
    <name type="scientific">Octopus vulgaris</name>
    <name type="common">Common octopus</name>
    <dbReference type="NCBI Taxonomy" id="6645"/>
    <lineage>
        <taxon>Eukaryota</taxon>
        <taxon>Metazoa</taxon>
        <taxon>Spiralia</taxon>
        <taxon>Lophotrochozoa</taxon>
        <taxon>Mollusca</taxon>
        <taxon>Cephalopoda</taxon>
        <taxon>Coleoidea</taxon>
        <taxon>Octopodiformes</taxon>
        <taxon>Octopoda</taxon>
        <taxon>Incirrata</taxon>
        <taxon>Octopodidae</taxon>
        <taxon>Octopus</taxon>
    </lineage>
</organism>